<reference evidence="2 3" key="1">
    <citation type="submission" date="2016-10" db="EMBL/GenBank/DDBJ databases">
        <title>Complete Genome Sequence of Flavobacterium sp. PK15.</title>
        <authorList>
            <person name="Ekwe A."/>
            <person name="Kim S.B."/>
        </authorList>
    </citation>
    <scope>NUCLEOTIDE SEQUENCE [LARGE SCALE GENOMIC DNA]</scope>
    <source>
        <strain evidence="2 3">PK15</strain>
    </source>
</reference>
<accession>A0A1D9PAB2</accession>
<name>A0A1D9PAB2_9FLAO</name>
<evidence type="ECO:0000256" key="1">
    <source>
        <dbReference type="SAM" id="Coils"/>
    </source>
</evidence>
<protein>
    <submittedName>
        <fullName evidence="2">Uncharacterized protein</fullName>
    </submittedName>
</protein>
<sequence>MISTSNKYKNGKGEHYPLIGNFIHYHIVQHKIKKAEVARQLGILPTGLNEYFKKESLQFAILWKLSLALKHNFIAQLGEYVPFPYENKREKALKKELDEKNAYIQKLEIQLETLREMIKK</sequence>
<gene>
    <name evidence="2" type="ORF">BIW12_07305</name>
</gene>
<proteinExistence type="predicted"/>
<dbReference type="KEGG" id="fcm:BIW12_07305"/>
<dbReference type="Proteomes" id="UP000178198">
    <property type="component" value="Chromosome"/>
</dbReference>
<dbReference type="RefSeq" id="WP_071184517.1">
    <property type="nucleotide sequence ID" value="NZ_CP017774.1"/>
</dbReference>
<keyword evidence="1" id="KW-0175">Coiled coil</keyword>
<dbReference type="OrthoDB" id="1363267at2"/>
<feature type="coiled-coil region" evidence="1">
    <location>
        <begin position="90"/>
        <end position="117"/>
    </location>
</feature>
<organism evidence="2 3">
    <name type="scientific">Flavobacterium commune</name>
    <dbReference type="NCBI Taxonomy" id="1306519"/>
    <lineage>
        <taxon>Bacteria</taxon>
        <taxon>Pseudomonadati</taxon>
        <taxon>Bacteroidota</taxon>
        <taxon>Flavobacteriia</taxon>
        <taxon>Flavobacteriales</taxon>
        <taxon>Flavobacteriaceae</taxon>
        <taxon>Flavobacterium</taxon>
    </lineage>
</organism>
<dbReference type="AlphaFoldDB" id="A0A1D9PAB2"/>
<evidence type="ECO:0000313" key="3">
    <source>
        <dbReference type="Proteomes" id="UP000178198"/>
    </source>
</evidence>
<keyword evidence="3" id="KW-1185">Reference proteome</keyword>
<evidence type="ECO:0000313" key="2">
    <source>
        <dbReference type="EMBL" id="AOZ99264.1"/>
    </source>
</evidence>
<dbReference type="EMBL" id="CP017774">
    <property type="protein sequence ID" value="AOZ99264.1"/>
    <property type="molecule type" value="Genomic_DNA"/>
</dbReference>